<evidence type="ECO:0000313" key="2">
    <source>
        <dbReference type="Proteomes" id="UP000008549"/>
    </source>
</evidence>
<gene>
    <name evidence="1" type="ORF">CBG27000</name>
    <name evidence="1" type="ORF">CBG_27000</name>
</gene>
<protein>
    <submittedName>
        <fullName evidence="1">Protein CBG27000</fullName>
    </submittedName>
</protein>
<dbReference type="Proteomes" id="UP000008549">
    <property type="component" value="Unassembled WGS sequence"/>
</dbReference>
<reference evidence="1 2" key="1">
    <citation type="journal article" date="2003" name="PLoS Biol.">
        <title>The genome sequence of Caenorhabditis briggsae: a platform for comparative genomics.</title>
        <authorList>
            <person name="Stein L.D."/>
            <person name="Bao Z."/>
            <person name="Blasiar D."/>
            <person name="Blumenthal T."/>
            <person name="Brent M.R."/>
            <person name="Chen N."/>
            <person name="Chinwalla A."/>
            <person name="Clarke L."/>
            <person name="Clee C."/>
            <person name="Coghlan A."/>
            <person name="Coulson A."/>
            <person name="D'Eustachio P."/>
            <person name="Fitch D.H."/>
            <person name="Fulton L.A."/>
            <person name="Fulton R.E."/>
            <person name="Griffiths-Jones S."/>
            <person name="Harris T.W."/>
            <person name="Hillier L.W."/>
            <person name="Kamath R."/>
            <person name="Kuwabara P.E."/>
            <person name="Mardis E.R."/>
            <person name="Marra M.A."/>
            <person name="Miner T.L."/>
            <person name="Minx P."/>
            <person name="Mullikin J.C."/>
            <person name="Plumb R.W."/>
            <person name="Rogers J."/>
            <person name="Schein J.E."/>
            <person name="Sohrmann M."/>
            <person name="Spieth J."/>
            <person name="Stajich J.E."/>
            <person name="Wei C."/>
            <person name="Willey D."/>
            <person name="Wilson R.K."/>
            <person name="Durbin R."/>
            <person name="Waterston R.H."/>
        </authorList>
    </citation>
    <scope>NUCLEOTIDE SEQUENCE [LARGE SCALE GENOMIC DNA]</scope>
    <source>
        <strain evidence="1 2">AF16</strain>
    </source>
</reference>
<accession>B6IIF7</accession>
<dbReference type="KEGG" id="cbr:CBG_27000"/>
<dbReference type="InParanoid" id="B6IIF7"/>
<evidence type="ECO:0000313" key="1">
    <source>
        <dbReference type="EMBL" id="CAR99687.1"/>
    </source>
</evidence>
<organism evidence="1 2">
    <name type="scientific">Caenorhabditis briggsae</name>
    <dbReference type="NCBI Taxonomy" id="6238"/>
    <lineage>
        <taxon>Eukaryota</taxon>
        <taxon>Metazoa</taxon>
        <taxon>Ecdysozoa</taxon>
        <taxon>Nematoda</taxon>
        <taxon>Chromadorea</taxon>
        <taxon>Rhabditida</taxon>
        <taxon>Rhabditina</taxon>
        <taxon>Rhabditomorpha</taxon>
        <taxon>Rhabditoidea</taxon>
        <taxon>Rhabditidae</taxon>
        <taxon>Peloderinae</taxon>
        <taxon>Caenorhabditis</taxon>
    </lineage>
</organism>
<proteinExistence type="predicted"/>
<dbReference type="RefSeq" id="XP_045099248.1">
    <property type="nucleotide sequence ID" value="XM_045237045.1"/>
</dbReference>
<keyword evidence="2" id="KW-1185">Reference proteome</keyword>
<dbReference type="GeneID" id="68918464"/>
<dbReference type="CTD" id="68918464"/>
<dbReference type="EMBL" id="HE600941">
    <property type="protein sequence ID" value="CAR99687.1"/>
    <property type="molecule type" value="Genomic_DNA"/>
</dbReference>
<name>B6IIF7_CAEBR</name>
<reference evidence="1 2" key="2">
    <citation type="journal article" date="2011" name="PLoS Genet.">
        <title>Caenorhabditis briggsae recombinant inbred line genotypes reveal inter-strain incompatibility and the evolution of recombination.</title>
        <authorList>
            <person name="Ross J.A."/>
            <person name="Koboldt D.C."/>
            <person name="Staisch J.E."/>
            <person name="Chamberlin H.M."/>
            <person name="Gupta B.P."/>
            <person name="Miller R.D."/>
            <person name="Baird S.E."/>
            <person name="Haag E.S."/>
        </authorList>
    </citation>
    <scope>NUCLEOTIDE SEQUENCE [LARGE SCALE GENOMIC DNA]</scope>
    <source>
        <strain evidence="1 2">AF16</strain>
    </source>
</reference>
<sequence>MVRRKNLPIEYS</sequence>